<proteinExistence type="predicted"/>
<feature type="compositionally biased region" description="Basic and acidic residues" evidence="1">
    <location>
        <begin position="1"/>
        <end position="14"/>
    </location>
</feature>
<dbReference type="Proteomes" id="UP000317835">
    <property type="component" value="Chromosome"/>
</dbReference>
<accession>A0A518H0Q6</accession>
<dbReference type="KEGG" id="tpla:ElP_23230"/>
<protein>
    <recommendedName>
        <fullName evidence="4">Toprim domain-containing protein</fullName>
    </recommendedName>
</protein>
<evidence type="ECO:0000313" key="2">
    <source>
        <dbReference type="EMBL" id="QDV34435.1"/>
    </source>
</evidence>
<gene>
    <name evidence="2" type="ORF">ElP_23230</name>
</gene>
<feature type="region of interest" description="Disordered" evidence="1">
    <location>
        <begin position="81"/>
        <end position="116"/>
    </location>
</feature>
<organism evidence="2 3">
    <name type="scientific">Tautonia plasticadhaerens</name>
    <dbReference type="NCBI Taxonomy" id="2527974"/>
    <lineage>
        <taxon>Bacteria</taxon>
        <taxon>Pseudomonadati</taxon>
        <taxon>Planctomycetota</taxon>
        <taxon>Planctomycetia</taxon>
        <taxon>Isosphaerales</taxon>
        <taxon>Isosphaeraceae</taxon>
        <taxon>Tautonia</taxon>
    </lineage>
</organism>
<evidence type="ECO:0008006" key="4">
    <source>
        <dbReference type="Google" id="ProtNLM"/>
    </source>
</evidence>
<dbReference type="EMBL" id="CP036426">
    <property type="protein sequence ID" value="QDV34435.1"/>
    <property type="molecule type" value="Genomic_DNA"/>
</dbReference>
<evidence type="ECO:0000256" key="1">
    <source>
        <dbReference type="SAM" id="MobiDB-lite"/>
    </source>
</evidence>
<sequence>MMSPHRDPTERLVARLESLGFDPRPTGSDSWESRCPAHDGDRRNLSVSRGDDGRALVRCHAHGCPAGDIVAALDLDLSDLFTPRDDRSTPTRPRANGKARADRKAHPTPEAAIGGTALKLGSPTAHWAYHEADGTEAARVYRFDPAGERKQFRPVHLTAEGWVMGDPPGLWPLNHLCNLADSDRVYVVEGEKACDLARNLGATATTTAHGSKSAHKSTWNPLAGRDVVILPDADPEGEDYAQAVIAELAKLSPRPTVRVVRLDDLWRTDAEITKGADIAEWLQDGVPEGWEPEQCREELDRVADLAPMLDLPPPPPAEPRDAPEPPVGPAWPDPLEAPELDGLAGELVRAIEPHTEADPVAILGQLLIGFGNLIGRSAFFAVEADRHYGNEFLALVGETAKGRKGTSWSHARRLLDAADPAWTADRVMTGLSTGEGLIHAVRDPVMKREPIKDGPSKRIIGYQEVEVDPGETDKRILCIEPELGGTLRVATRDGNNLSALVRQAWDSGELRTLTRNNPLKATGAHVSIVGHITRDELATLLTRTDAANGFANRFLWLCVRRSKLLPFGGSIGDVDFAPLVRRLTEAA</sequence>
<dbReference type="Gene3D" id="3.40.1360.10">
    <property type="match status" value="1"/>
</dbReference>
<feature type="region of interest" description="Disordered" evidence="1">
    <location>
        <begin position="310"/>
        <end position="329"/>
    </location>
</feature>
<reference evidence="2 3" key="1">
    <citation type="submission" date="2019-02" db="EMBL/GenBank/DDBJ databases">
        <title>Deep-cultivation of Planctomycetes and their phenomic and genomic characterization uncovers novel biology.</title>
        <authorList>
            <person name="Wiegand S."/>
            <person name="Jogler M."/>
            <person name="Boedeker C."/>
            <person name="Pinto D."/>
            <person name="Vollmers J."/>
            <person name="Rivas-Marin E."/>
            <person name="Kohn T."/>
            <person name="Peeters S.H."/>
            <person name="Heuer A."/>
            <person name="Rast P."/>
            <person name="Oberbeckmann S."/>
            <person name="Bunk B."/>
            <person name="Jeske O."/>
            <person name="Meyerdierks A."/>
            <person name="Storesund J.E."/>
            <person name="Kallscheuer N."/>
            <person name="Luecker S."/>
            <person name="Lage O.M."/>
            <person name="Pohl T."/>
            <person name="Merkel B.J."/>
            <person name="Hornburger P."/>
            <person name="Mueller R.-W."/>
            <person name="Bruemmer F."/>
            <person name="Labrenz M."/>
            <person name="Spormann A.M."/>
            <person name="Op den Camp H."/>
            <person name="Overmann J."/>
            <person name="Amann R."/>
            <person name="Jetten M.S.M."/>
            <person name="Mascher T."/>
            <person name="Medema M.H."/>
            <person name="Devos D.P."/>
            <person name="Kaster A.-K."/>
            <person name="Ovreas L."/>
            <person name="Rohde M."/>
            <person name="Galperin M.Y."/>
            <person name="Jogler C."/>
        </authorList>
    </citation>
    <scope>NUCLEOTIDE SEQUENCE [LARGE SCALE GENOMIC DNA]</scope>
    <source>
        <strain evidence="2 3">ElP</strain>
    </source>
</reference>
<name>A0A518H0Q6_9BACT</name>
<feature type="region of interest" description="Disordered" evidence="1">
    <location>
        <begin position="1"/>
        <end position="48"/>
    </location>
</feature>
<dbReference type="AlphaFoldDB" id="A0A518H0Q6"/>
<feature type="compositionally biased region" description="Basic and acidic residues" evidence="1">
    <location>
        <begin position="31"/>
        <end position="48"/>
    </location>
</feature>
<keyword evidence="3" id="KW-1185">Reference proteome</keyword>
<evidence type="ECO:0000313" key="3">
    <source>
        <dbReference type="Proteomes" id="UP000317835"/>
    </source>
</evidence>